<accession>A0A9E7FDJ9</accession>
<dbReference type="Proteomes" id="UP001055439">
    <property type="component" value="Chromosome 3"/>
</dbReference>
<proteinExistence type="predicted"/>
<reference evidence="1" key="1">
    <citation type="submission" date="2022-05" db="EMBL/GenBank/DDBJ databases">
        <title>The Musa troglodytarum L. genome provides insights into the mechanism of non-climacteric behaviour and enrichment of carotenoids.</title>
        <authorList>
            <person name="Wang J."/>
        </authorList>
    </citation>
    <scope>NUCLEOTIDE SEQUENCE</scope>
    <source>
        <tissue evidence="1">Leaf</tissue>
    </source>
</reference>
<dbReference type="AlphaFoldDB" id="A0A9E7FDJ9"/>
<organism evidence="1 2">
    <name type="scientific">Musa troglodytarum</name>
    <name type="common">fe'i banana</name>
    <dbReference type="NCBI Taxonomy" id="320322"/>
    <lineage>
        <taxon>Eukaryota</taxon>
        <taxon>Viridiplantae</taxon>
        <taxon>Streptophyta</taxon>
        <taxon>Embryophyta</taxon>
        <taxon>Tracheophyta</taxon>
        <taxon>Spermatophyta</taxon>
        <taxon>Magnoliopsida</taxon>
        <taxon>Liliopsida</taxon>
        <taxon>Zingiberales</taxon>
        <taxon>Musaceae</taxon>
        <taxon>Musa</taxon>
    </lineage>
</organism>
<keyword evidence="2" id="KW-1185">Reference proteome</keyword>
<gene>
    <name evidence="1" type="ORF">MUK42_33503</name>
</gene>
<name>A0A9E7FDJ9_9LILI</name>
<evidence type="ECO:0000313" key="1">
    <source>
        <dbReference type="EMBL" id="URD92346.1"/>
    </source>
</evidence>
<evidence type="ECO:0000313" key="2">
    <source>
        <dbReference type="Proteomes" id="UP001055439"/>
    </source>
</evidence>
<dbReference type="PROSITE" id="PS51257">
    <property type="entry name" value="PROKAR_LIPOPROTEIN"/>
    <property type="match status" value="1"/>
</dbReference>
<sequence length="76" mass="7886">MHELLRGRSSSSFFHILSLVSCCRMGGVTNCQPPTAASSPPVKSSSSISSTARLLSFTASLKSSPASISMNVTHGT</sequence>
<dbReference type="EMBL" id="CP097505">
    <property type="protein sequence ID" value="URD92346.1"/>
    <property type="molecule type" value="Genomic_DNA"/>
</dbReference>
<protein>
    <submittedName>
        <fullName evidence="1">Uncharacterized protein</fullName>
    </submittedName>
</protein>